<protein>
    <submittedName>
        <fullName evidence="2">Uncharacterized protein</fullName>
    </submittedName>
</protein>
<proteinExistence type="predicted"/>
<dbReference type="PANTHER" id="PTHR10782:SF4">
    <property type="entry name" value="TONALLI, ISOFORM E"/>
    <property type="match status" value="1"/>
</dbReference>
<dbReference type="GO" id="GO:0061665">
    <property type="term" value="F:SUMO ligase activity"/>
    <property type="evidence" value="ECO:0007669"/>
    <property type="project" value="TreeGrafter"/>
</dbReference>
<dbReference type="OrthoDB" id="27975at2759"/>
<evidence type="ECO:0000313" key="2">
    <source>
        <dbReference type="EMBL" id="KAF2758697.1"/>
    </source>
</evidence>
<dbReference type="Proteomes" id="UP000799437">
    <property type="component" value="Unassembled WGS sequence"/>
</dbReference>
<feature type="compositionally biased region" description="Polar residues" evidence="1">
    <location>
        <begin position="12"/>
        <end position="21"/>
    </location>
</feature>
<dbReference type="GeneID" id="54488016"/>
<evidence type="ECO:0000313" key="3">
    <source>
        <dbReference type="Proteomes" id="UP000799437"/>
    </source>
</evidence>
<gene>
    <name evidence="2" type="ORF">EJ05DRAFT_500213</name>
</gene>
<keyword evidence="3" id="KW-1185">Reference proteome</keyword>
<dbReference type="PANTHER" id="PTHR10782">
    <property type="entry name" value="ZINC FINGER MIZ DOMAIN-CONTAINING PROTEIN"/>
    <property type="match status" value="1"/>
</dbReference>
<organism evidence="2 3">
    <name type="scientific">Pseudovirgaria hyperparasitica</name>
    <dbReference type="NCBI Taxonomy" id="470096"/>
    <lineage>
        <taxon>Eukaryota</taxon>
        <taxon>Fungi</taxon>
        <taxon>Dikarya</taxon>
        <taxon>Ascomycota</taxon>
        <taxon>Pezizomycotina</taxon>
        <taxon>Dothideomycetes</taxon>
        <taxon>Dothideomycetes incertae sedis</taxon>
        <taxon>Acrospermales</taxon>
        <taxon>Acrospermaceae</taxon>
        <taxon>Pseudovirgaria</taxon>
    </lineage>
</organism>
<dbReference type="GO" id="GO:0016925">
    <property type="term" value="P:protein sumoylation"/>
    <property type="evidence" value="ECO:0007669"/>
    <property type="project" value="TreeGrafter"/>
</dbReference>
<feature type="region of interest" description="Disordered" evidence="1">
    <location>
        <begin position="90"/>
        <end position="110"/>
    </location>
</feature>
<evidence type="ECO:0000256" key="1">
    <source>
        <dbReference type="SAM" id="MobiDB-lite"/>
    </source>
</evidence>
<reference evidence="2" key="1">
    <citation type="journal article" date="2020" name="Stud. Mycol.">
        <title>101 Dothideomycetes genomes: a test case for predicting lifestyles and emergence of pathogens.</title>
        <authorList>
            <person name="Haridas S."/>
            <person name="Albert R."/>
            <person name="Binder M."/>
            <person name="Bloem J."/>
            <person name="Labutti K."/>
            <person name="Salamov A."/>
            <person name="Andreopoulos B."/>
            <person name="Baker S."/>
            <person name="Barry K."/>
            <person name="Bills G."/>
            <person name="Bluhm B."/>
            <person name="Cannon C."/>
            <person name="Castanera R."/>
            <person name="Culley D."/>
            <person name="Daum C."/>
            <person name="Ezra D."/>
            <person name="Gonzalez J."/>
            <person name="Henrissat B."/>
            <person name="Kuo A."/>
            <person name="Liang C."/>
            <person name="Lipzen A."/>
            <person name="Lutzoni F."/>
            <person name="Magnuson J."/>
            <person name="Mondo S."/>
            <person name="Nolan M."/>
            <person name="Ohm R."/>
            <person name="Pangilinan J."/>
            <person name="Park H.-J."/>
            <person name="Ramirez L."/>
            <person name="Alfaro M."/>
            <person name="Sun H."/>
            <person name="Tritt A."/>
            <person name="Yoshinaga Y."/>
            <person name="Zwiers L.-H."/>
            <person name="Turgeon B."/>
            <person name="Goodwin S."/>
            <person name="Spatafora J."/>
            <person name="Crous P."/>
            <person name="Grigoriev I."/>
        </authorList>
    </citation>
    <scope>NUCLEOTIDE SEQUENCE</scope>
    <source>
        <strain evidence="2">CBS 121739</strain>
    </source>
</reference>
<feature type="region of interest" description="Disordered" evidence="1">
    <location>
        <begin position="1"/>
        <end position="50"/>
    </location>
</feature>
<dbReference type="EMBL" id="ML996571">
    <property type="protein sequence ID" value="KAF2758697.1"/>
    <property type="molecule type" value="Genomic_DNA"/>
</dbReference>
<sequence>MVKGSSARDQTDIPSANSTLNHFLGNLQKPWMTGRSTPGIQHTPPTPRPTRFIHQPHPTYPPQRATTARIPPDTATVSPLPPCSIIQEHTSHGQEKHMLPSPAPSDEDQLGFSAEDISIHPTTLASKRAMAPPRPNSLHLDKSLIGELMDYHQVVSKISEIMTEEQALGESFNLLECSRLQCLLSACREADYLYLFLHQTLYMWSLNIDLPDQSRYSKPMESGLHRFMTLIGLTTRQEAATARNAQLYAGFPFKLITLRHHNAELFQTYKTEAILLLETLGQMLPRFAQSFEEMETIPLVSDIANSLNVGSPTLQRIIFLSIIRRQWFVQPQTSQILYSELLELFQDNQQNRRSEDSVREQAQRILADHVKLNRPRPILTHAQAQAVPEIEAHGRTAGGQRVSYGANPQALDQTQLQDQYQCQLRQYQAQLQAQFQSGSRHIGGPTAYQNSSRLNPAIPQRLAPVSRQSPQGPITQYYHQPSSYSGPMVLTAVEAHPEVANLNQALVPSTSTLQTTQQLNLNHVRNATLAIPSASQKSIGIIPPPDARVPYPRSPDADGMAYHEMHLRSPIIKPKKSTWDHIEPMFRQVTGFIMSPVHITSSSIQRFSFSIPDDLMLPEDEDTSEMLPRVRVVMKNTKFLRLRCVKWLKEDSPSTSSSEWLSTATQWPGLGTWKLNGRYLEPRRKFQNGRDLPIDITSLVCKGVNELQLSLIRTACTTPDFAIAIEIVSIVSLQDIHTHCNTAGFIAPEASLNGIKRKLTHSNDDELAIIDATATISLRDPWKRGQMWDIPVRGWSCLHTDCFDLNTLLSIPGKRISEHNTGTVDDWKCPSCGGDVRPSSLVQDGFLLEVRKQLEQQGLLHTEAIVVDASGSWIPKPEKIVDNEKSWVGKDKPMTKSPLPALVSAVSAVPPPQPVIIDLLDD</sequence>
<dbReference type="GO" id="GO:0000785">
    <property type="term" value="C:chromatin"/>
    <property type="evidence" value="ECO:0007669"/>
    <property type="project" value="TreeGrafter"/>
</dbReference>
<dbReference type="RefSeq" id="XP_033601148.1">
    <property type="nucleotide sequence ID" value="XM_033746962.1"/>
</dbReference>
<name>A0A6A6WAT1_9PEZI</name>
<dbReference type="AlphaFoldDB" id="A0A6A6WAT1"/>
<dbReference type="Gene3D" id="3.30.40.10">
    <property type="entry name" value="Zinc/RING finger domain, C3HC4 (zinc finger)"/>
    <property type="match status" value="1"/>
</dbReference>
<accession>A0A6A6WAT1</accession>
<dbReference type="InterPro" id="IPR013083">
    <property type="entry name" value="Znf_RING/FYVE/PHD"/>
</dbReference>